<sequence length="105" mass="11713">MKKHQAMVNSLRSLLALAECHNYRARQDIEQARDLVRQAQRVLIAFDEELRGLERQALLNDFEAGRLALLEQAEADPENRQGHLAQAARVAKALEILSAPLGSTA</sequence>
<comment type="caution">
    <text evidence="2">The sequence shown here is derived from an EMBL/GenBank/DDBJ whole genome shotgun (WGS) entry which is preliminary data.</text>
</comment>
<name>A0AA37FKL8_AQUAC</name>
<feature type="coiled-coil region" evidence="1">
    <location>
        <begin position="29"/>
        <end position="56"/>
    </location>
</feature>
<gene>
    <name evidence="2" type="ORF">KAM435_20090</name>
    <name evidence="3" type="ORF">KAM436_23690</name>
</gene>
<organism evidence="2 4">
    <name type="scientific">Aquipseudomonas alcaligenes</name>
    <name type="common">Pseudomonas alcaligenes</name>
    <dbReference type="NCBI Taxonomy" id="43263"/>
    <lineage>
        <taxon>Bacteria</taxon>
        <taxon>Pseudomonadati</taxon>
        <taxon>Pseudomonadota</taxon>
        <taxon>Gammaproteobacteria</taxon>
        <taxon>Pseudomonadales</taxon>
        <taxon>Pseudomonadaceae</taxon>
        <taxon>Aquipseudomonas</taxon>
    </lineage>
</organism>
<dbReference type="RefSeq" id="WP_203787322.1">
    <property type="nucleotide sequence ID" value="NZ_AP024354.1"/>
</dbReference>
<evidence type="ECO:0000256" key="1">
    <source>
        <dbReference type="SAM" id="Coils"/>
    </source>
</evidence>
<reference evidence="2 5" key="1">
    <citation type="submission" date="2021-07" db="EMBL/GenBank/DDBJ databases">
        <title>Whole genome sequencing of carbapenem-resistant Pseudomonas spp. isolated in Japan.</title>
        <authorList>
            <person name="Suzuki M."/>
            <person name="Maehana S."/>
            <person name="Kitasato H."/>
        </authorList>
    </citation>
    <scope>NUCLEOTIDE SEQUENCE</scope>
    <source>
        <strain evidence="2">KAM435</strain>
        <strain evidence="3 5">KAM436</strain>
    </source>
</reference>
<dbReference type="EMBL" id="BPMT01000008">
    <property type="protein sequence ID" value="GIZ93401.1"/>
    <property type="molecule type" value="Genomic_DNA"/>
</dbReference>
<evidence type="ECO:0000313" key="3">
    <source>
        <dbReference type="EMBL" id="GIZ93401.1"/>
    </source>
</evidence>
<proteinExistence type="predicted"/>
<keyword evidence="1" id="KW-0175">Coiled coil</keyword>
<evidence type="ECO:0000313" key="4">
    <source>
        <dbReference type="Proteomes" id="UP000887212"/>
    </source>
</evidence>
<evidence type="ECO:0000313" key="2">
    <source>
        <dbReference type="EMBL" id="GIZ88682.1"/>
    </source>
</evidence>
<dbReference type="Proteomes" id="UP000887228">
    <property type="component" value="Unassembled WGS sequence"/>
</dbReference>
<dbReference type="AlphaFoldDB" id="A0AA37FKL8"/>
<accession>A0AA37FKL8</accession>
<dbReference type="EMBL" id="BPMS01000006">
    <property type="protein sequence ID" value="GIZ88682.1"/>
    <property type="molecule type" value="Genomic_DNA"/>
</dbReference>
<dbReference type="Proteomes" id="UP000887212">
    <property type="component" value="Unassembled WGS sequence"/>
</dbReference>
<protein>
    <submittedName>
        <fullName evidence="2">Uncharacterized protein</fullName>
    </submittedName>
</protein>
<evidence type="ECO:0000313" key="5">
    <source>
        <dbReference type="Proteomes" id="UP000887228"/>
    </source>
</evidence>